<evidence type="ECO:0000313" key="9">
    <source>
        <dbReference type="EMBL" id="CAD8821256.1"/>
    </source>
</evidence>
<name>A0A7S1ES96_9RHOD</name>
<evidence type="ECO:0000259" key="8">
    <source>
        <dbReference type="PROSITE" id="PS51214"/>
    </source>
</evidence>
<dbReference type="InterPro" id="IPR032413">
    <property type="entry name" value="Arm_3"/>
</dbReference>
<evidence type="ECO:0000256" key="4">
    <source>
        <dbReference type="ARBA" id="ARBA00022927"/>
    </source>
</evidence>
<dbReference type="Pfam" id="PF16186">
    <property type="entry name" value="Arm_3"/>
    <property type="match status" value="1"/>
</dbReference>
<evidence type="ECO:0000256" key="3">
    <source>
        <dbReference type="ARBA" id="ARBA00022737"/>
    </source>
</evidence>
<feature type="repeat" description="ARM" evidence="5">
    <location>
        <begin position="174"/>
        <end position="216"/>
    </location>
</feature>
<dbReference type="InterPro" id="IPR016024">
    <property type="entry name" value="ARM-type_fold"/>
</dbReference>
<dbReference type="GO" id="GO:0005737">
    <property type="term" value="C:cytoplasm"/>
    <property type="evidence" value="ECO:0007669"/>
    <property type="project" value="InterPro"/>
</dbReference>
<dbReference type="InterPro" id="IPR024931">
    <property type="entry name" value="Importin_alpha"/>
</dbReference>
<gene>
    <name evidence="9" type="ORF">TOLI1172_LOCUS5651</name>
</gene>
<dbReference type="InterPro" id="IPR002652">
    <property type="entry name" value="Importin-a_IBB"/>
</dbReference>
<evidence type="ECO:0000256" key="6">
    <source>
        <dbReference type="PROSITE-ProRule" id="PRU00561"/>
    </source>
</evidence>
<dbReference type="PROSITE" id="PS50176">
    <property type="entry name" value="ARM_REPEAT"/>
    <property type="match status" value="2"/>
</dbReference>
<dbReference type="EMBL" id="HBFP01007883">
    <property type="protein sequence ID" value="CAD8821256.1"/>
    <property type="molecule type" value="Transcribed_RNA"/>
</dbReference>
<feature type="compositionally biased region" description="Basic and acidic residues" evidence="7">
    <location>
        <begin position="1"/>
        <end position="45"/>
    </location>
</feature>
<feature type="domain" description="IBB" evidence="8">
    <location>
        <begin position="1"/>
        <end position="57"/>
    </location>
</feature>
<dbReference type="InterPro" id="IPR011989">
    <property type="entry name" value="ARM-like"/>
</dbReference>
<keyword evidence="2 6" id="KW-0813">Transport</keyword>
<dbReference type="SUPFAM" id="SSF48371">
    <property type="entry name" value="ARM repeat"/>
    <property type="match status" value="1"/>
</dbReference>
<proteinExistence type="inferred from homology"/>
<accession>A0A7S1ES96</accession>
<keyword evidence="3" id="KW-0677">Repeat</keyword>
<dbReference type="Pfam" id="PF01749">
    <property type="entry name" value="IBB"/>
    <property type="match status" value="1"/>
</dbReference>
<dbReference type="FunFam" id="1.25.10.10:FF:000021">
    <property type="entry name" value="Importin subunit alpha"/>
    <property type="match status" value="1"/>
</dbReference>
<sequence length="605" mass="64347">MAFRAAREDFRKKGYKKALDADEARKKREEHQVEIRKSKKEESLMKKRREQLGAGTSAAAGDLPSATAPTSIDSSAIVPSPATAAGLMRLPEMRAGLYSQDPADHYRCTMEIRKLLSIEQNPPIDEVIAQGVVPRFVEFLNRNEMPELQFEAAWALTNIASGTSRHTAVVMEAGAVPIFVRLLSANNEEVREQAVWALGNIAGDSSTCRDLVLANGALPPVLALLQPAAAAMASVAVGTPANAMPRSSLLRNATWTLSNLCRGKPQPDFSIVRHCLPTLSQLIQLQDEEVLTDACWALSYLSDGANDKIQVVIESGVVVRLVELLGCASVGIQTPVLRTLGNIVTGDDAQTQAVIDAGALGPLGARLISPKKSIRKEACWTISNITAGNRDQIQAVMQHGHVDQLVHLLNTAEFEIKKEAAWAISNATSGGSEDQVAFLVERGCIPPLCALLDVADARIVQVALEGIENILKVGATRQNMSNVEQQNVYSDLVEQCGGLDKIELLQSHTNQEIYERAVKILELYFGADEEQIDSLAPAVDGNQFAFGVPSTGDFSGAGLGGGISAGAPTGGFDFGGGGATANSSGGAFGSNGFGNQVDGSNEHML</sequence>
<dbReference type="InterPro" id="IPR036975">
    <property type="entry name" value="Importin-a_IBB_sf"/>
</dbReference>
<evidence type="ECO:0000256" key="2">
    <source>
        <dbReference type="ARBA" id="ARBA00022448"/>
    </source>
</evidence>
<feature type="region of interest" description="Disordered" evidence="7">
    <location>
        <begin position="1"/>
        <end position="77"/>
    </location>
</feature>
<dbReference type="Pfam" id="PF00514">
    <property type="entry name" value="Arm"/>
    <property type="match status" value="7"/>
</dbReference>
<evidence type="ECO:0000256" key="7">
    <source>
        <dbReference type="SAM" id="MobiDB-lite"/>
    </source>
</evidence>
<keyword evidence="4" id="KW-0653">Protein transport</keyword>
<dbReference type="PROSITE" id="PS51214">
    <property type="entry name" value="IBB"/>
    <property type="match status" value="1"/>
</dbReference>
<dbReference type="PIRSF" id="PIRSF005673">
    <property type="entry name" value="Importin_alpha"/>
    <property type="match status" value="1"/>
</dbReference>
<reference evidence="9" key="1">
    <citation type="submission" date="2021-01" db="EMBL/GenBank/DDBJ databases">
        <authorList>
            <person name="Corre E."/>
            <person name="Pelletier E."/>
            <person name="Niang G."/>
            <person name="Scheremetjew M."/>
            <person name="Finn R."/>
            <person name="Kale V."/>
            <person name="Holt S."/>
            <person name="Cochrane G."/>
            <person name="Meng A."/>
            <person name="Brown T."/>
            <person name="Cohen L."/>
        </authorList>
    </citation>
    <scope>NUCLEOTIDE SEQUENCE</scope>
    <source>
        <strain evidence="9">CCMP3278</strain>
    </source>
</reference>
<dbReference type="InterPro" id="IPR000225">
    <property type="entry name" value="Armadillo"/>
</dbReference>
<organism evidence="9">
    <name type="scientific">Timspurckia oligopyrenoides</name>
    <dbReference type="NCBI Taxonomy" id="708627"/>
    <lineage>
        <taxon>Eukaryota</taxon>
        <taxon>Rhodophyta</taxon>
        <taxon>Bangiophyceae</taxon>
        <taxon>Porphyridiales</taxon>
        <taxon>Porphyridiaceae</taxon>
        <taxon>Timspurckia</taxon>
    </lineage>
</organism>
<dbReference type="SMART" id="SM00185">
    <property type="entry name" value="ARM"/>
    <property type="match status" value="8"/>
</dbReference>
<dbReference type="PANTHER" id="PTHR23316">
    <property type="entry name" value="IMPORTIN ALPHA"/>
    <property type="match status" value="1"/>
</dbReference>
<dbReference type="GO" id="GO:0005634">
    <property type="term" value="C:nucleus"/>
    <property type="evidence" value="ECO:0007669"/>
    <property type="project" value="UniProtKB-ARBA"/>
</dbReference>
<comment type="similarity">
    <text evidence="1">Belongs to the importin alpha family.</text>
</comment>
<protein>
    <recommendedName>
        <fullName evidence="8">IBB domain-containing protein</fullName>
    </recommendedName>
</protein>
<evidence type="ECO:0000256" key="1">
    <source>
        <dbReference type="ARBA" id="ARBA00010394"/>
    </source>
</evidence>
<dbReference type="Gene3D" id="1.25.10.10">
    <property type="entry name" value="Leucine-rich Repeat Variant"/>
    <property type="match status" value="1"/>
</dbReference>
<evidence type="ECO:0000256" key="5">
    <source>
        <dbReference type="PROSITE-ProRule" id="PRU00259"/>
    </source>
</evidence>
<dbReference type="Gene3D" id="1.20.5.690">
    <property type="entry name" value="Importin-alpha, importin-beta-binding domain"/>
    <property type="match status" value="1"/>
</dbReference>
<dbReference type="AlphaFoldDB" id="A0A7S1ES96"/>
<dbReference type="GO" id="GO:0061608">
    <property type="term" value="F:nuclear import signal receptor activity"/>
    <property type="evidence" value="ECO:0007669"/>
    <property type="project" value="InterPro"/>
</dbReference>
<feature type="repeat" description="ARM" evidence="5">
    <location>
        <begin position="131"/>
        <end position="174"/>
    </location>
</feature>
<dbReference type="GO" id="GO:0006606">
    <property type="term" value="P:protein import into nucleus"/>
    <property type="evidence" value="ECO:0007669"/>
    <property type="project" value="InterPro"/>
</dbReference>